<dbReference type="PANTHER" id="PTHR36307:SF1">
    <property type="entry name" value="FLAGELLA BASAL BODY P-RING FORMATION PROTEIN FLGA"/>
    <property type="match status" value="1"/>
</dbReference>
<dbReference type="InterPro" id="IPR017585">
    <property type="entry name" value="SAF_FlgA"/>
</dbReference>
<dbReference type="InterPro" id="IPR039246">
    <property type="entry name" value="Flagellar_FlgA"/>
</dbReference>
<dbReference type="AlphaFoldDB" id="A0A7C5SZH1"/>
<evidence type="ECO:0000256" key="1">
    <source>
        <dbReference type="ARBA" id="ARBA00004418"/>
    </source>
</evidence>
<evidence type="ECO:0000256" key="2">
    <source>
        <dbReference type="ARBA" id="ARBA00022729"/>
    </source>
</evidence>
<keyword evidence="3 4" id="KW-0574">Periplasm</keyword>
<keyword evidence="2" id="KW-0732">Signal</keyword>
<sequence>MLRLLNLLFAFSFAFCWTKEELNAFVERQVKEKFGEDVRVNKVILLNWDGKGEGVPEVELDMEYGKVRAFAYLQFEGNRYTAVVDALWRAKLLRAKRDIKKGELLSADLFDVEERWLKSIPRDLLIDPKELKDYRASTDIPKGSILRRSVMKPSPAVNRGDLVKVIFRSGSIQIEGQGTSLDVGYVGKVVRIKTSGGKLLRGRVIDRGVVEVLD</sequence>
<keyword evidence="4" id="KW-1005">Bacterial flagellum biogenesis</keyword>
<accession>A0A7C5SZH1</accession>
<dbReference type="NCBIfam" id="TIGR03170">
    <property type="entry name" value="flgA_cterm"/>
    <property type="match status" value="1"/>
</dbReference>
<dbReference type="SMART" id="SM00858">
    <property type="entry name" value="SAF"/>
    <property type="match status" value="1"/>
</dbReference>
<dbReference type="GO" id="GO:0044780">
    <property type="term" value="P:bacterial-type flagellum assembly"/>
    <property type="evidence" value="ECO:0007669"/>
    <property type="project" value="InterPro"/>
</dbReference>
<keyword evidence="6" id="KW-0282">Flagellum</keyword>
<comment type="caution">
    <text evidence="6">The sequence shown here is derived from an EMBL/GenBank/DDBJ whole genome shotgun (WGS) entry which is preliminary data.</text>
</comment>
<protein>
    <recommendedName>
        <fullName evidence="4">Flagella basal body P-ring formation protein FlgA</fullName>
    </recommendedName>
</protein>
<feature type="domain" description="SAF" evidence="5">
    <location>
        <begin position="90"/>
        <end position="152"/>
    </location>
</feature>
<dbReference type="Pfam" id="PF13144">
    <property type="entry name" value="ChapFlgA"/>
    <property type="match status" value="1"/>
</dbReference>
<organism evidence="6">
    <name type="scientific">Thermocrinis ruber</name>
    <dbReference type="NCBI Taxonomy" id="75906"/>
    <lineage>
        <taxon>Bacteria</taxon>
        <taxon>Pseudomonadati</taxon>
        <taxon>Aquificota</taxon>
        <taxon>Aquificia</taxon>
        <taxon>Aquificales</taxon>
        <taxon>Aquificaceae</taxon>
        <taxon>Thermocrinis</taxon>
    </lineage>
</organism>
<keyword evidence="6" id="KW-0966">Cell projection</keyword>
<dbReference type="PANTHER" id="PTHR36307">
    <property type="entry name" value="FLAGELLA BASAL BODY P-RING FORMATION PROTEIN FLGA"/>
    <property type="match status" value="1"/>
</dbReference>
<dbReference type="Gene3D" id="2.30.30.760">
    <property type="match status" value="1"/>
</dbReference>
<gene>
    <name evidence="6" type="primary">flgA</name>
    <name evidence="6" type="ORF">ENN04_06730</name>
</gene>
<evidence type="ECO:0000256" key="3">
    <source>
        <dbReference type="ARBA" id="ARBA00022764"/>
    </source>
</evidence>
<evidence type="ECO:0000256" key="4">
    <source>
        <dbReference type="RuleBase" id="RU362063"/>
    </source>
</evidence>
<evidence type="ECO:0000313" key="6">
    <source>
        <dbReference type="EMBL" id="HHO74309.1"/>
    </source>
</evidence>
<dbReference type="EMBL" id="DSAC01000083">
    <property type="protein sequence ID" value="HHO74309.1"/>
    <property type="molecule type" value="Genomic_DNA"/>
</dbReference>
<dbReference type="InterPro" id="IPR013974">
    <property type="entry name" value="SAF"/>
</dbReference>
<comment type="subcellular location">
    <subcellularLocation>
        <location evidence="1 4">Periplasm</location>
    </subcellularLocation>
</comment>
<comment type="similarity">
    <text evidence="4">Belongs to the FlgA family.</text>
</comment>
<comment type="function">
    <text evidence="4">Involved in the assembly process of the P-ring formation. It may associate with FlgF on the rod constituting a structure essential for the P-ring assembly or may act as a modulator protein for the P-ring assembly.</text>
</comment>
<keyword evidence="6" id="KW-0969">Cilium</keyword>
<dbReference type="CDD" id="cd11614">
    <property type="entry name" value="SAF_CpaB_FlgA_like"/>
    <property type="match status" value="1"/>
</dbReference>
<dbReference type="GO" id="GO:0042597">
    <property type="term" value="C:periplasmic space"/>
    <property type="evidence" value="ECO:0007669"/>
    <property type="project" value="UniProtKB-SubCell"/>
</dbReference>
<name>A0A7C5SZH1_9AQUI</name>
<proteinExistence type="inferred from homology"/>
<reference evidence="6" key="1">
    <citation type="journal article" date="2020" name="mSystems">
        <title>Genome- and Community-Level Interaction Insights into Carbon Utilization and Element Cycling Functions of Hydrothermarchaeota in Hydrothermal Sediment.</title>
        <authorList>
            <person name="Zhou Z."/>
            <person name="Liu Y."/>
            <person name="Xu W."/>
            <person name="Pan J."/>
            <person name="Luo Z.H."/>
            <person name="Li M."/>
        </authorList>
    </citation>
    <scope>NUCLEOTIDE SEQUENCE [LARGE SCALE GENOMIC DNA]</scope>
    <source>
        <strain evidence="6">SpSt-114</strain>
    </source>
</reference>
<dbReference type="Gene3D" id="3.90.1210.10">
    <property type="entry name" value="Antifreeze-like/N-acetylneuraminic acid synthase C-terminal domain"/>
    <property type="match status" value="1"/>
</dbReference>
<evidence type="ECO:0000259" key="5">
    <source>
        <dbReference type="SMART" id="SM00858"/>
    </source>
</evidence>